<dbReference type="AlphaFoldDB" id="A0A8T0DYD7"/>
<evidence type="ECO:0000313" key="3">
    <source>
        <dbReference type="Proteomes" id="UP000807504"/>
    </source>
</evidence>
<proteinExistence type="predicted"/>
<dbReference type="EMBL" id="JABXBU010002231">
    <property type="protein sequence ID" value="KAF8763173.1"/>
    <property type="molecule type" value="Genomic_DNA"/>
</dbReference>
<feature type="region of interest" description="Disordered" evidence="1">
    <location>
        <begin position="78"/>
        <end position="112"/>
    </location>
</feature>
<accession>A0A8T0DYD7</accession>
<evidence type="ECO:0000256" key="1">
    <source>
        <dbReference type="SAM" id="MobiDB-lite"/>
    </source>
</evidence>
<comment type="caution">
    <text evidence="2">The sequence shown here is derived from an EMBL/GenBank/DDBJ whole genome shotgun (WGS) entry which is preliminary data.</text>
</comment>
<evidence type="ECO:0000313" key="2">
    <source>
        <dbReference type="EMBL" id="KAF8763173.1"/>
    </source>
</evidence>
<sequence>MAVLLAVGEAFTDELAGYFADNYDPKTGNEIKLMMACIRKTHQQKRGRVPRNHRISVVPQQTHRQKTELAASPRFLVSSSSSSETGCSSSCCLTGSGCSVPNCAKSIPRSSP</sequence>
<name>A0A8T0DYD7_ARGBR</name>
<reference evidence="2" key="2">
    <citation type="submission" date="2020-06" db="EMBL/GenBank/DDBJ databases">
        <authorList>
            <person name="Sheffer M."/>
        </authorList>
    </citation>
    <scope>NUCLEOTIDE SEQUENCE</scope>
</reference>
<feature type="compositionally biased region" description="Low complexity" evidence="1">
    <location>
        <begin position="78"/>
        <end position="99"/>
    </location>
</feature>
<gene>
    <name evidence="2" type="ORF">HNY73_021380</name>
</gene>
<protein>
    <submittedName>
        <fullName evidence="2">Uncharacterized protein</fullName>
    </submittedName>
</protein>
<reference evidence="2" key="1">
    <citation type="journal article" date="2020" name="bioRxiv">
        <title>Chromosome-level reference genome of the European wasp spider Argiope bruennichi: a resource for studies on range expansion and evolutionary adaptation.</title>
        <authorList>
            <person name="Sheffer M.M."/>
            <person name="Hoppe A."/>
            <person name="Krehenwinkel H."/>
            <person name="Uhl G."/>
            <person name="Kuss A.W."/>
            <person name="Jensen L."/>
            <person name="Jensen C."/>
            <person name="Gillespie R.G."/>
            <person name="Hoff K.J."/>
            <person name="Prost S."/>
        </authorList>
    </citation>
    <scope>NUCLEOTIDE SEQUENCE</scope>
</reference>
<organism evidence="2 3">
    <name type="scientific">Argiope bruennichi</name>
    <name type="common">Wasp spider</name>
    <name type="synonym">Aranea bruennichi</name>
    <dbReference type="NCBI Taxonomy" id="94029"/>
    <lineage>
        <taxon>Eukaryota</taxon>
        <taxon>Metazoa</taxon>
        <taxon>Ecdysozoa</taxon>
        <taxon>Arthropoda</taxon>
        <taxon>Chelicerata</taxon>
        <taxon>Arachnida</taxon>
        <taxon>Araneae</taxon>
        <taxon>Araneomorphae</taxon>
        <taxon>Entelegynae</taxon>
        <taxon>Araneoidea</taxon>
        <taxon>Araneidae</taxon>
        <taxon>Argiope</taxon>
    </lineage>
</organism>
<keyword evidence="3" id="KW-1185">Reference proteome</keyword>
<dbReference type="Proteomes" id="UP000807504">
    <property type="component" value="Unassembled WGS sequence"/>
</dbReference>